<reference evidence="1" key="1">
    <citation type="submission" date="2020-08" db="EMBL/GenBank/DDBJ databases">
        <title>Multicomponent nature underlies the extraordinary mechanical properties of spider dragline silk.</title>
        <authorList>
            <person name="Kono N."/>
            <person name="Nakamura H."/>
            <person name="Mori M."/>
            <person name="Yoshida Y."/>
            <person name="Ohtoshi R."/>
            <person name="Malay A.D."/>
            <person name="Moran D.A.P."/>
            <person name="Tomita M."/>
            <person name="Numata K."/>
            <person name="Arakawa K."/>
        </authorList>
    </citation>
    <scope>NUCLEOTIDE SEQUENCE</scope>
</reference>
<evidence type="ECO:0000313" key="1">
    <source>
        <dbReference type="EMBL" id="GFT56749.1"/>
    </source>
</evidence>
<dbReference type="EMBL" id="BMAW01066861">
    <property type="protein sequence ID" value="GFT56749.1"/>
    <property type="molecule type" value="Genomic_DNA"/>
</dbReference>
<protein>
    <submittedName>
        <fullName evidence="1">Uncharacterized protein</fullName>
    </submittedName>
</protein>
<gene>
    <name evidence="1" type="ORF">NPIL_92601</name>
</gene>
<comment type="caution">
    <text evidence="1">The sequence shown here is derived from an EMBL/GenBank/DDBJ whole genome shotgun (WGS) entry which is preliminary data.</text>
</comment>
<evidence type="ECO:0000313" key="2">
    <source>
        <dbReference type="Proteomes" id="UP000887013"/>
    </source>
</evidence>
<proteinExistence type="predicted"/>
<dbReference type="Proteomes" id="UP000887013">
    <property type="component" value="Unassembled WGS sequence"/>
</dbReference>
<organism evidence="1 2">
    <name type="scientific">Nephila pilipes</name>
    <name type="common">Giant wood spider</name>
    <name type="synonym">Nephila maculata</name>
    <dbReference type="NCBI Taxonomy" id="299642"/>
    <lineage>
        <taxon>Eukaryota</taxon>
        <taxon>Metazoa</taxon>
        <taxon>Ecdysozoa</taxon>
        <taxon>Arthropoda</taxon>
        <taxon>Chelicerata</taxon>
        <taxon>Arachnida</taxon>
        <taxon>Araneae</taxon>
        <taxon>Araneomorphae</taxon>
        <taxon>Entelegynae</taxon>
        <taxon>Araneoidea</taxon>
        <taxon>Nephilidae</taxon>
        <taxon>Nephila</taxon>
    </lineage>
</organism>
<accession>A0A8X6P9U7</accession>
<keyword evidence="2" id="KW-1185">Reference proteome</keyword>
<name>A0A8X6P9U7_NEPPI</name>
<sequence length="100" mass="11423">MDRKNHNVTIVHLKPAHLFPEKVGIEIPSVVPSPDVVTRYGRFSRTAFRSKPANKIECFREEIGTCIRSELFPGAESDEAFRVQNKRSPLIPVTLAEHRR</sequence>
<dbReference type="AlphaFoldDB" id="A0A8X6P9U7"/>